<dbReference type="AlphaFoldDB" id="A0A382N6N3"/>
<feature type="non-terminal residue" evidence="1">
    <location>
        <position position="80"/>
    </location>
</feature>
<organism evidence="1">
    <name type="scientific">marine metagenome</name>
    <dbReference type="NCBI Taxonomy" id="408172"/>
    <lineage>
        <taxon>unclassified sequences</taxon>
        <taxon>metagenomes</taxon>
        <taxon>ecological metagenomes</taxon>
    </lineage>
</organism>
<proteinExistence type="predicted"/>
<sequence>MAESSGSAIVLYTATTFRSYGIFSNPRVSPAFQKASAGSFNNTTVFFEHGCATFLGYRGNVLRVLTFVARYKISGSMGTG</sequence>
<name>A0A382N6N3_9ZZZZ</name>
<gene>
    <name evidence="1" type="ORF">METZ01_LOCUS308296</name>
</gene>
<evidence type="ECO:0000313" key="1">
    <source>
        <dbReference type="EMBL" id="SVC55442.1"/>
    </source>
</evidence>
<protein>
    <submittedName>
        <fullName evidence="1">Uncharacterized protein</fullName>
    </submittedName>
</protein>
<reference evidence="1" key="1">
    <citation type="submission" date="2018-05" db="EMBL/GenBank/DDBJ databases">
        <authorList>
            <person name="Lanie J.A."/>
            <person name="Ng W.-L."/>
            <person name="Kazmierczak K.M."/>
            <person name="Andrzejewski T.M."/>
            <person name="Davidsen T.M."/>
            <person name="Wayne K.J."/>
            <person name="Tettelin H."/>
            <person name="Glass J.I."/>
            <person name="Rusch D."/>
            <person name="Podicherti R."/>
            <person name="Tsui H.-C.T."/>
            <person name="Winkler M.E."/>
        </authorList>
    </citation>
    <scope>NUCLEOTIDE SEQUENCE</scope>
</reference>
<accession>A0A382N6N3</accession>
<dbReference type="EMBL" id="UINC01097599">
    <property type="protein sequence ID" value="SVC55442.1"/>
    <property type="molecule type" value="Genomic_DNA"/>
</dbReference>